<dbReference type="GO" id="GO:0022841">
    <property type="term" value="F:potassium ion leak channel activity"/>
    <property type="evidence" value="ECO:0007669"/>
    <property type="project" value="TreeGrafter"/>
</dbReference>
<dbReference type="Proteomes" id="UP000515135">
    <property type="component" value="Unplaced"/>
</dbReference>
<dbReference type="AlphaFoldDB" id="A0A6P4ZZW1"/>
<evidence type="ECO:0000313" key="12">
    <source>
        <dbReference type="Proteomes" id="UP000515135"/>
    </source>
</evidence>
<dbReference type="GO" id="GO:0030322">
    <property type="term" value="P:stabilization of membrane potential"/>
    <property type="evidence" value="ECO:0007669"/>
    <property type="project" value="TreeGrafter"/>
</dbReference>
<feature type="region of interest" description="Disordered" evidence="9">
    <location>
        <begin position="310"/>
        <end position="358"/>
    </location>
</feature>
<keyword evidence="2 8" id="KW-0813">Transport</keyword>
<evidence type="ECO:0000256" key="2">
    <source>
        <dbReference type="ARBA" id="ARBA00022448"/>
    </source>
</evidence>
<keyword evidence="12" id="KW-1185">Reference proteome</keyword>
<evidence type="ECO:0000256" key="6">
    <source>
        <dbReference type="ARBA" id="ARBA00023136"/>
    </source>
</evidence>
<feature type="transmembrane region" description="Helical" evidence="10">
    <location>
        <begin position="212"/>
        <end position="231"/>
    </location>
</feature>
<feature type="compositionally biased region" description="Polar residues" evidence="9">
    <location>
        <begin position="320"/>
        <end position="329"/>
    </location>
</feature>
<evidence type="ECO:0000313" key="13">
    <source>
        <dbReference type="RefSeq" id="XP_019646635.1"/>
    </source>
</evidence>
<reference evidence="13" key="1">
    <citation type="submission" date="2025-08" db="UniProtKB">
        <authorList>
            <consortium name="RefSeq"/>
        </authorList>
    </citation>
    <scope>IDENTIFICATION</scope>
    <source>
        <tissue evidence="13">Gonad</tissue>
    </source>
</reference>
<dbReference type="InterPro" id="IPR013099">
    <property type="entry name" value="K_chnl_dom"/>
</dbReference>
<evidence type="ECO:0000256" key="7">
    <source>
        <dbReference type="ARBA" id="ARBA00023303"/>
    </source>
</evidence>
<gene>
    <name evidence="13" type="primary">LOC109487107</name>
</gene>
<evidence type="ECO:0000256" key="3">
    <source>
        <dbReference type="ARBA" id="ARBA00022692"/>
    </source>
</evidence>
<dbReference type="PRINTS" id="PR01333">
    <property type="entry name" value="2POREKCHANEL"/>
</dbReference>
<dbReference type="FunFam" id="1.10.287.70:FF:000193">
    <property type="entry name" value="Uncharacterized protein, isoform A"/>
    <property type="match status" value="1"/>
</dbReference>
<keyword evidence="5 8" id="KW-0406">Ion transport</keyword>
<keyword evidence="3 8" id="KW-0812">Transmembrane</keyword>
<feature type="transmembrane region" description="Helical" evidence="10">
    <location>
        <begin position="243"/>
        <end position="264"/>
    </location>
</feature>
<dbReference type="InterPro" id="IPR003280">
    <property type="entry name" value="2pore_dom_K_chnl"/>
</dbReference>
<evidence type="ECO:0000256" key="9">
    <source>
        <dbReference type="SAM" id="MobiDB-lite"/>
    </source>
</evidence>
<dbReference type="PANTHER" id="PTHR11003:SF330">
    <property type="entry name" value="POTASSIUM CHANNEL DOMAIN-CONTAINING PROTEIN"/>
    <property type="match status" value="1"/>
</dbReference>
<evidence type="ECO:0000256" key="8">
    <source>
        <dbReference type="RuleBase" id="RU003857"/>
    </source>
</evidence>
<feature type="transmembrane region" description="Helical" evidence="10">
    <location>
        <begin position="12"/>
        <end position="30"/>
    </location>
</feature>
<dbReference type="Gene3D" id="1.10.287.70">
    <property type="match status" value="1"/>
</dbReference>
<accession>A0A6P4ZZW1</accession>
<feature type="compositionally biased region" description="Basic and acidic residues" evidence="9">
    <location>
        <begin position="331"/>
        <end position="341"/>
    </location>
</feature>
<keyword evidence="6 10" id="KW-0472">Membrane</keyword>
<feature type="domain" description="Potassium channel" evidence="11">
    <location>
        <begin position="95"/>
        <end position="152"/>
    </location>
</feature>
<dbReference type="GO" id="GO:0005886">
    <property type="term" value="C:plasma membrane"/>
    <property type="evidence" value="ECO:0007669"/>
    <property type="project" value="TreeGrafter"/>
</dbReference>
<evidence type="ECO:0000256" key="10">
    <source>
        <dbReference type="SAM" id="Phobius"/>
    </source>
</evidence>
<proteinExistence type="inferred from homology"/>
<feature type="transmembrane region" description="Helical" evidence="10">
    <location>
        <begin position="125"/>
        <end position="152"/>
    </location>
</feature>
<feature type="transmembrane region" description="Helical" evidence="10">
    <location>
        <begin position="179"/>
        <end position="200"/>
    </location>
</feature>
<dbReference type="SUPFAM" id="SSF81324">
    <property type="entry name" value="Voltage-gated potassium channels"/>
    <property type="match status" value="2"/>
</dbReference>
<sequence>MGSDGAVGWKQITVVFCVLVAILFVGAGIFKALEETFYDPAVERVQDVEETLAEFVTNHSDVTHDQVVELLRKIDIARHGYSDIEDVLPKNTSKTHSLDYMESWYFCMTIVTTIGYGHMGPLTDAGKVFCCIYALVGIPVWIILLTLVGAQLSDSTRWMEKRVSELLARVTRIPKKFRAPGLITAIAFMITAFFFIPALIFHKVESWTYLDAIYFCVITLTTVGFGDFVPALPTEKMNTASNVAYKISVFLWITVGLAFLAGSLERIGTALKLLGEKMTDMDLDPLEITNRPTDNVDGQTNEALDIQSNHDLNGADHRNGSNNVANGRTQTRKEKEIKPQELADWGKNGHYRQGDTAL</sequence>
<dbReference type="KEGG" id="bbel:109487107"/>
<evidence type="ECO:0000256" key="5">
    <source>
        <dbReference type="ARBA" id="ARBA00023065"/>
    </source>
</evidence>
<dbReference type="GO" id="GO:0015271">
    <property type="term" value="F:outward rectifier potassium channel activity"/>
    <property type="evidence" value="ECO:0007669"/>
    <property type="project" value="TreeGrafter"/>
</dbReference>
<evidence type="ECO:0000256" key="4">
    <source>
        <dbReference type="ARBA" id="ARBA00022989"/>
    </source>
</evidence>
<organism evidence="12 13">
    <name type="scientific">Branchiostoma belcheri</name>
    <name type="common">Amphioxus</name>
    <dbReference type="NCBI Taxonomy" id="7741"/>
    <lineage>
        <taxon>Eukaryota</taxon>
        <taxon>Metazoa</taxon>
        <taxon>Chordata</taxon>
        <taxon>Cephalochordata</taxon>
        <taxon>Leptocardii</taxon>
        <taxon>Amphioxiformes</taxon>
        <taxon>Branchiostomatidae</taxon>
        <taxon>Branchiostoma</taxon>
    </lineage>
</organism>
<dbReference type="Pfam" id="PF07885">
    <property type="entry name" value="Ion_trans_2"/>
    <property type="match status" value="2"/>
</dbReference>
<keyword evidence="4 10" id="KW-1133">Transmembrane helix</keyword>
<dbReference type="GeneID" id="109487107"/>
<comment type="similarity">
    <text evidence="8">Belongs to the two pore domain potassium channel (TC 1.A.1.8) family.</text>
</comment>
<name>A0A6P4ZZW1_BRABE</name>
<dbReference type="PANTHER" id="PTHR11003">
    <property type="entry name" value="POTASSIUM CHANNEL, SUBFAMILY K"/>
    <property type="match status" value="1"/>
</dbReference>
<dbReference type="RefSeq" id="XP_019646635.1">
    <property type="nucleotide sequence ID" value="XM_019791076.1"/>
</dbReference>
<keyword evidence="7 8" id="KW-0407">Ion channel</keyword>
<feature type="domain" description="Potassium channel" evidence="11">
    <location>
        <begin position="190"/>
        <end position="271"/>
    </location>
</feature>
<dbReference type="OrthoDB" id="297496at2759"/>
<evidence type="ECO:0000259" key="11">
    <source>
        <dbReference type="Pfam" id="PF07885"/>
    </source>
</evidence>
<feature type="transmembrane region" description="Helical" evidence="10">
    <location>
        <begin position="103"/>
        <end position="119"/>
    </location>
</feature>
<comment type="subcellular location">
    <subcellularLocation>
        <location evidence="1">Membrane</location>
        <topology evidence="1">Multi-pass membrane protein</topology>
    </subcellularLocation>
</comment>
<evidence type="ECO:0000256" key="1">
    <source>
        <dbReference type="ARBA" id="ARBA00004141"/>
    </source>
</evidence>
<protein>
    <submittedName>
        <fullName evidence="13">Potassium channel subfamily K member 2-like</fullName>
    </submittedName>
</protein>